<comment type="caution">
    <text evidence="2">The sequence shown here is derived from an EMBL/GenBank/DDBJ whole genome shotgun (WGS) entry which is preliminary data.</text>
</comment>
<name>A0A843W7X5_COLES</name>
<dbReference type="Proteomes" id="UP000652761">
    <property type="component" value="Unassembled WGS sequence"/>
</dbReference>
<feature type="region of interest" description="Disordered" evidence="1">
    <location>
        <begin position="49"/>
        <end position="69"/>
    </location>
</feature>
<sequence>MLKVLKIRYCPSLVSVFLLNVPNRGSAEFERCEQLADIDFGNHISSFSSSAAASPSSSSSSSSSWPSTTTSTEMELRSLWIIECPQARFSQGQGHLLPQTLTYLYIDSDCGCLLDWGLGDGNEWLSQIPHTAVRSEEGGKFVRTSI</sequence>
<proteinExistence type="predicted"/>
<gene>
    <name evidence="2" type="ORF">Taro_033055</name>
</gene>
<organism evidence="2 3">
    <name type="scientific">Colocasia esculenta</name>
    <name type="common">Wild taro</name>
    <name type="synonym">Arum esculentum</name>
    <dbReference type="NCBI Taxonomy" id="4460"/>
    <lineage>
        <taxon>Eukaryota</taxon>
        <taxon>Viridiplantae</taxon>
        <taxon>Streptophyta</taxon>
        <taxon>Embryophyta</taxon>
        <taxon>Tracheophyta</taxon>
        <taxon>Spermatophyta</taxon>
        <taxon>Magnoliopsida</taxon>
        <taxon>Liliopsida</taxon>
        <taxon>Araceae</taxon>
        <taxon>Aroideae</taxon>
        <taxon>Colocasieae</taxon>
        <taxon>Colocasia</taxon>
    </lineage>
</organism>
<evidence type="ECO:0000256" key="1">
    <source>
        <dbReference type="SAM" id="MobiDB-lite"/>
    </source>
</evidence>
<keyword evidence="3" id="KW-1185">Reference proteome</keyword>
<reference evidence="2" key="1">
    <citation type="submission" date="2017-07" db="EMBL/GenBank/DDBJ databases">
        <title>Taro Niue Genome Assembly and Annotation.</title>
        <authorList>
            <person name="Atibalentja N."/>
            <person name="Keating K."/>
            <person name="Fields C.J."/>
        </authorList>
    </citation>
    <scope>NUCLEOTIDE SEQUENCE</scope>
    <source>
        <strain evidence="2">Niue_2</strain>
        <tissue evidence="2">Leaf</tissue>
    </source>
</reference>
<evidence type="ECO:0000313" key="3">
    <source>
        <dbReference type="Proteomes" id="UP000652761"/>
    </source>
</evidence>
<dbReference type="EMBL" id="NMUH01002494">
    <property type="protein sequence ID" value="MQM00324.1"/>
    <property type="molecule type" value="Genomic_DNA"/>
</dbReference>
<protein>
    <submittedName>
        <fullName evidence="2">Uncharacterized protein</fullName>
    </submittedName>
</protein>
<evidence type="ECO:0000313" key="2">
    <source>
        <dbReference type="EMBL" id="MQM00324.1"/>
    </source>
</evidence>
<accession>A0A843W7X5</accession>
<dbReference type="AlphaFoldDB" id="A0A843W7X5"/>